<feature type="compositionally biased region" description="Basic and acidic residues" evidence="1">
    <location>
        <begin position="427"/>
        <end position="437"/>
    </location>
</feature>
<name>A0A7R9BEE6_9CRUS</name>
<dbReference type="Gene3D" id="3.40.50.10190">
    <property type="entry name" value="BRCT domain"/>
    <property type="match status" value="2"/>
</dbReference>
<dbReference type="InterPro" id="IPR001331">
    <property type="entry name" value="GDS_CDC24_CS"/>
</dbReference>
<proteinExistence type="predicted"/>
<feature type="region of interest" description="Disordered" evidence="1">
    <location>
        <begin position="1"/>
        <end position="34"/>
    </location>
</feature>
<dbReference type="GO" id="GO:0005085">
    <property type="term" value="F:guanyl-nucleotide exchange factor activity"/>
    <property type="evidence" value="ECO:0007669"/>
    <property type="project" value="InterPro"/>
</dbReference>
<gene>
    <name evidence="4" type="ORF">NMOB1V02_LOCUS1578</name>
</gene>
<dbReference type="Pfam" id="PF00621">
    <property type="entry name" value="RhoGEF"/>
    <property type="match status" value="1"/>
</dbReference>
<evidence type="ECO:0000256" key="1">
    <source>
        <dbReference type="SAM" id="MobiDB-lite"/>
    </source>
</evidence>
<evidence type="ECO:0000313" key="4">
    <source>
        <dbReference type="EMBL" id="CAD7273705.1"/>
    </source>
</evidence>
<accession>A0A7R9BEE6</accession>
<dbReference type="InterPro" id="IPR000219">
    <property type="entry name" value="DH_dom"/>
</dbReference>
<dbReference type="Pfam" id="PF21242">
    <property type="entry name" value="ECT2_PH"/>
    <property type="match status" value="1"/>
</dbReference>
<feature type="domain" description="BRCT" evidence="3">
    <location>
        <begin position="193"/>
        <end position="272"/>
    </location>
</feature>
<reference evidence="4" key="1">
    <citation type="submission" date="2020-11" db="EMBL/GenBank/DDBJ databases">
        <authorList>
            <person name="Tran Van P."/>
        </authorList>
    </citation>
    <scope>NUCLEOTIDE SEQUENCE</scope>
</reference>
<dbReference type="GO" id="GO:0035556">
    <property type="term" value="P:intracellular signal transduction"/>
    <property type="evidence" value="ECO:0007669"/>
    <property type="project" value="InterPro"/>
</dbReference>
<dbReference type="SMART" id="SM00292">
    <property type="entry name" value="BRCT"/>
    <property type="match status" value="2"/>
</dbReference>
<dbReference type="EMBL" id="OA882198">
    <property type="protein sequence ID" value="CAD7273705.1"/>
    <property type="molecule type" value="Genomic_DNA"/>
</dbReference>
<dbReference type="PROSITE" id="PS50172">
    <property type="entry name" value="BRCT"/>
    <property type="match status" value="1"/>
</dbReference>
<dbReference type="Pfam" id="PF12738">
    <property type="entry name" value="PTCB-BRCT"/>
    <property type="match status" value="1"/>
</dbReference>
<dbReference type="SUPFAM" id="SSF52113">
    <property type="entry name" value="BRCT domain"/>
    <property type="match status" value="2"/>
</dbReference>
<dbReference type="PANTHER" id="PTHR16777:SF2">
    <property type="entry name" value="PROTEIN ECT2"/>
    <property type="match status" value="1"/>
</dbReference>
<dbReference type="GO" id="GO:0005938">
    <property type="term" value="C:cell cortex"/>
    <property type="evidence" value="ECO:0007669"/>
    <property type="project" value="TreeGrafter"/>
</dbReference>
<dbReference type="PROSITE" id="PS50010">
    <property type="entry name" value="DH_2"/>
    <property type="match status" value="1"/>
</dbReference>
<dbReference type="PANTHER" id="PTHR16777">
    <property type="entry name" value="PROTEIN ECT2"/>
    <property type="match status" value="1"/>
</dbReference>
<evidence type="ECO:0000313" key="5">
    <source>
        <dbReference type="Proteomes" id="UP000678499"/>
    </source>
</evidence>
<dbReference type="InterPro" id="IPR036420">
    <property type="entry name" value="BRCT_dom_sf"/>
</dbReference>
<dbReference type="GO" id="GO:2000431">
    <property type="term" value="P:regulation of cytokinesis, actomyosin contractile ring assembly"/>
    <property type="evidence" value="ECO:0007669"/>
    <property type="project" value="InterPro"/>
</dbReference>
<dbReference type="Gene3D" id="1.20.900.10">
    <property type="entry name" value="Dbl homology (DH) domain"/>
    <property type="match status" value="1"/>
</dbReference>
<keyword evidence="5" id="KW-1185">Reference proteome</keyword>
<feature type="domain" description="DH" evidence="2">
    <location>
        <begin position="528"/>
        <end position="793"/>
    </location>
</feature>
<evidence type="ECO:0000259" key="2">
    <source>
        <dbReference type="PROSITE" id="PS50010"/>
    </source>
</evidence>
<feature type="region of interest" description="Disordered" evidence="1">
    <location>
        <begin position="556"/>
        <end position="579"/>
    </location>
</feature>
<dbReference type="EMBL" id="CAJPEX010000161">
    <property type="protein sequence ID" value="CAG0913857.1"/>
    <property type="molecule type" value="Genomic_DNA"/>
</dbReference>
<feature type="region of interest" description="Disordered" evidence="1">
    <location>
        <begin position="424"/>
        <end position="472"/>
    </location>
</feature>
<dbReference type="OrthoDB" id="9997817at2759"/>
<evidence type="ECO:0008006" key="6">
    <source>
        <dbReference type="Google" id="ProtNLM"/>
    </source>
</evidence>
<protein>
    <recommendedName>
        <fullName evidence="6">Protein ECT2</fullName>
    </recommendedName>
</protein>
<dbReference type="GO" id="GO:0005096">
    <property type="term" value="F:GTPase activator activity"/>
    <property type="evidence" value="ECO:0007669"/>
    <property type="project" value="InterPro"/>
</dbReference>
<dbReference type="InterPro" id="IPR001357">
    <property type="entry name" value="BRCT_dom"/>
</dbReference>
<feature type="region of interest" description="Disordered" evidence="1">
    <location>
        <begin position="386"/>
        <end position="408"/>
    </location>
</feature>
<dbReference type="SMART" id="SM00325">
    <property type="entry name" value="RhoGEF"/>
    <property type="match status" value="1"/>
</dbReference>
<dbReference type="InterPro" id="IPR049395">
    <property type="entry name" value="ECT2_PH"/>
</dbReference>
<dbReference type="GO" id="GO:0007399">
    <property type="term" value="P:nervous system development"/>
    <property type="evidence" value="ECO:0007669"/>
    <property type="project" value="TreeGrafter"/>
</dbReference>
<dbReference type="InterPro" id="IPR026817">
    <property type="entry name" value="Ect2"/>
</dbReference>
<organism evidence="4">
    <name type="scientific">Notodromas monacha</name>
    <dbReference type="NCBI Taxonomy" id="399045"/>
    <lineage>
        <taxon>Eukaryota</taxon>
        <taxon>Metazoa</taxon>
        <taxon>Ecdysozoa</taxon>
        <taxon>Arthropoda</taxon>
        <taxon>Crustacea</taxon>
        <taxon>Oligostraca</taxon>
        <taxon>Ostracoda</taxon>
        <taxon>Podocopa</taxon>
        <taxon>Podocopida</taxon>
        <taxon>Cypridocopina</taxon>
        <taxon>Cypridoidea</taxon>
        <taxon>Cyprididae</taxon>
        <taxon>Notodromas</taxon>
    </lineage>
</organism>
<evidence type="ECO:0000259" key="3">
    <source>
        <dbReference type="PROSITE" id="PS50172"/>
    </source>
</evidence>
<feature type="compositionally biased region" description="Polar residues" evidence="1">
    <location>
        <begin position="390"/>
        <end position="408"/>
    </location>
</feature>
<feature type="compositionally biased region" description="Basic and acidic residues" evidence="1">
    <location>
        <begin position="455"/>
        <end position="465"/>
    </location>
</feature>
<sequence>MRSEDDGDAVSVASCNPDADDCVTEDGSPSSHDAELVSQFGSLLTSKANPGDASSSDLSLIERLVLAPKTVCLLGDLSCENIPPCLKLLDLPVVENLLVEGKLPPDSSGVLLFVTSEWESCAVSYLGDLMIEQSNAIQGGNCTKLLEHPGVVRLVSLGVIASLAETSSRDEILKEVMSFKRPVMSLALLRARFAFTGFTSKDYVRYLTKLVHRMGGSVMQDTDSTTTHLVAKKACGMKYAYCKIYNVPVMKKAWIEDLWEAGKMGNEKSVEVEQYICPLFHELRVGFCGFSQDKLAEIKACLEKNGGKMVRHDADRVDFLGKYFSFYGVQHSLSAVFVNEATMMDGALPHGMNPKAVLVTESWFWESMLRGTVLMDEYRFKPLRPDMSCKSPSVESNRSSDAGNVTIGSLTGERVSKVRRRSFLNLKGEKRKKDDSLGRSPRMEISSDADGSSGNHDDGKSKDGDGGMMIDVFPPGKRSIMNGDQSVASVGDIDLTSESLGSLDQSGMMHGLDGPTTSQSALPRAPTARRQVFCELIQTERNYVMVLDLIMKAGTDWKQQQRDPRQSSAKKPGLASFVSHHNTSTDSVGLLNASQASVRHGASSPPPNASVTLEVIQDISRLSPAPPHRASDAMPETPGEQTFDSRILDKLLANVIPLQKIHGRLLIALQRLDVTWDENARVGAAIVEELGRDDVIRAYKAYIKDVDVQKSQLRGLADKYPRFHAYLRAIALKPEYKRQSLDELLIRPVQRLPSMMLLLKDLRKRTPAGLSDHTELNKALEIVDMTTSRINEERRIFDQQKEILLKMYEIQDCPPDLLSWSAGRSLIADYDVVDLNCSTSAKRGAPLVLFFFTDVLLICKRRVGRTGAGGMIRSSPSVASLQGDSDASHLQHHAGQRPYKFLCCLELRYVKALVDLRYAGRDVDLSAIVQDGSFGLCIQRDGELGQTNYAFHVLRAGASSLGAAASLPSSSSCSMSAPSSAAASAMSSPCGGGGKKENGGLAASASLCGSTLSLSEIAVKADGSPKQDLLRLLTDNVVRQTFQDPVAGVEFMIVRNEITEGTECDIWVGRTW</sequence>
<dbReference type="InterPro" id="IPR035899">
    <property type="entry name" value="DBL_dom_sf"/>
</dbReference>
<dbReference type="GO" id="GO:0005634">
    <property type="term" value="C:nucleus"/>
    <property type="evidence" value="ECO:0007669"/>
    <property type="project" value="InterPro"/>
</dbReference>
<dbReference type="SUPFAM" id="SSF48065">
    <property type="entry name" value="DBL homology domain (DH-domain)"/>
    <property type="match status" value="1"/>
</dbReference>
<dbReference type="PROSITE" id="PS00741">
    <property type="entry name" value="DH_1"/>
    <property type="match status" value="1"/>
</dbReference>
<dbReference type="Proteomes" id="UP000678499">
    <property type="component" value="Unassembled WGS sequence"/>
</dbReference>
<dbReference type="AlphaFoldDB" id="A0A7R9BEE6"/>
<dbReference type="GO" id="GO:0000281">
    <property type="term" value="P:mitotic cytokinesis"/>
    <property type="evidence" value="ECO:0007669"/>
    <property type="project" value="TreeGrafter"/>
</dbReference>